<dbReference type="SMART" id="SM00382">
    <property type="entry name" value="AAA"/>
    <property type="match status" value="1"/>
</dbReference>
<dbReference type="Proteomes" id="UP001183176">
    <property type="component" value="Unassembled WGS sequence"/>
</dbReference>
<dbReference type="InterPro" id="IPR027417">
    <property type="entry name" value="P-loop_NTPase"/>
</dbReference>
<accession>A0ABU2JI19</accession>
<evidence type="ECO:0000259" key="4">
    <source>
        <dbReference type="PROSITE" id="PS50893"/>
    </source>
</evidence>
<dbReference type="InterPro" id="IPR015854">
    <property type="entry name" value="ABC_transpr_LolD-like"/>
</dbReference>
<organism evidence="5 6">
    <name type="scientific">Jatrophihabitans lederbergiae</name>
    <dbReference type="NCBI Taxonomy" id="3075547"/>
    <lineage>
        <taxon>Bacteria</taxon>
        <taxon>Bacillati</taxon>
        <taxon>Actinomycetota</taxon>
        <taxon>Actinomycetes</taxon>
        <taxon>Jatrophihabitantales</taxon>
        <taxon>Jatrophihabitantaceae</taxon>
        <taxon>Jatrophihabitans</taxon>
    </lineage>
</organism>
<dbReference type="PANTHER" id="PTHR24220">
    <property type="entry name" value="IMPORT ATP-BINDING PROTEIN"/>
    <property type="match status" value="1"/>
</dbReference>
<sequence length="231" mass="23941">MRLTDKSIGTHEHLPAMAAESLHRFFHSGDEETQALRGVSISLAPGEFVAVVGPSGSGKSTLLSCLAGLDEPDGGTVRIDGTRLTRRPEAERARLRARLVGVLTQSGNLLSHLSVAQNIALARSLAGTVSRGADDHLDALGLAHRAHARPDTLSGGETVRAGLAVALANEPPVLLADEPTGELDSSTEAQVLDILTRRAHNGTALLVASHSAAVAAAADRVITLRNGEVSS</sequence>
<feature type="domain" description="ABC transporter" evidence="4">
    <location>
        <begin position="17"/>
        <end position="231"/>
    </location>
</feature>
<reference evidence="6" key="1">
    <citation type="submission" date="2023-07" db="EMBL/GenBank/DDBJ databases">
        <title>30 novel species of actinomycetes from the DSMZ collection.</title>
        <authorList>
            <person name="Nouioui I."/>
        </authorList>
    </citation>
    <scope>NUCLEOTIDE SEQUENCE [LARGE SCALE GENOMIC DNA]</scope>
    <source>
        <strain evidence="6">DSM 44399</strain>
    </source>
</reference>
<evidence type="ECO:0000256" key="1">
    <source>
        <dbReference type="ARBA" id="ARBA00005417"/>
    </source>
</evidence>
<dbReference type="GO" id="GO:0005524">
    <property type="term" value="F:ATP binding"/>
    <property type="evidence" value="ECO:0007669"/>
    <property type="project" value="UniProtKB-KW"/>
</dbReference>
<dbReference type="EMBL" id="JAVREH010000072">
    <property type="protein sequence ID" value="MDT0264139.1"/>
    <property type="molecule type" value="Genomic_DNA"/>
</dbReference>
<comment type="similarity">
    <text evidence="1">Belongs to the ABC transporter superfamily.</text>
</comment>
<dbReference type="SUPFAM" id="SSF52540">
    <property type="entry name" value="P-loop containing nucleoside triphosphate hydrolases"/>
    <property type="match status" value="1"/>
</dbReference>
<dbReference type="PANTHER" id="PTHR24220:SF689">
    <property type="entry name" value="LIPOPROTEIN-RELEASING SYSTEM ATP-BINDING PROTEIN LOLD"/>
    <property type="match status" value="1"/>
</dbReference>
<dbReference type="InterPro" id="IPR003593">
    <property type="entry name" value="AAA+_ATPase"/>
</dbReference>
<evidence type="ECO:0000256" key="3">
    <source>
        <dbReference type="ARBA" id="ARBA00022840"/>
    </source>
</evidence>
<gene>
    <name evidence="5" type="ORF">RM423_22470</name>
</gene>
<comment type="caution">
    <text evidence="5">The sequence shown here is derived from an EMBL/GenBank/DDBJ whole genome shotgun (WGS) entry which is preliminary data.</text>
</comment>
<keyword evidence="3 5" id="KW-0067">ATP-binding</keyword>
<evidence type="ECO:0000313" key="6">
    <source>
        <dbReference type="Proteomes" id="UP001183176"/>
    </source>
</evidence>
<name>A0ABU2JI19_9ACTN</name>
<evidence type="ECO:0000313" key="5">
    <source>
        <dbReference type="EMBL" id="MDT0264139.1"/>
    </source>
</evidence>
<protein>
    <submittedName>
        <fullName evidence="5">ATP-binding cassette domain-containing protein</fullName>
    </submittedName>
</protein>
<keyword evidence="2" id="KW-0547">Nucleotide-binding</keyword>
<dbReference type="InterPro" id="IPR003439">
    <property type="entry name" value="ABC_transporter-like_ATP-bd"/>
</dbReference>
<keyword evidence="6" id="KW-1185">Reference proteome</keyword>
<dbReference type="Pfam" id="PF00005">
    <property type="entry name" value="ABC_tran"/>
    <property type="match status" value="1"/>
</dbReference>
<dbReference type="PROSITE" id="PS50893">
    <property type="entry name" value="ABC_TRANSPORTER_2"/>
    <property type="match status" value="1"/>
</dbReference>
<evidence type="ECO:0000256" key="2">
    <source>
        <dbReference type="ARBA" id="ARBA00022741"/>
    </source>
</evidence>
<dbReference type="Gene3D" id="3.40.50.300">
    <property type="entry name" value="P-loop containing nucleotide triphosphate hydrolases"/>
    <property type="match status" value="1"/>
</dbReference>
<proteinExistence type="inferred from homology"/>